<dbReference type="AlphaFoldDB" id="A0A6M2DA69"/>
<dbReference type="EMBL" id="GHWJ01009987">
    <property type="protein sequence ID" value="NOV42724.1"/>
    <property type="molecule type" value="Transcribed_RNA"/>
</dbReference>
<sequence length="113" mass="12970">MFVTSCACWLRAVLGEPRASRTLANAVFRTLYIRTISHSTDARRRENFVNYWHFIKLGTRSLSPVVLDSTADCACALNVHVYTRIQFIPMLVYSRSPREHQTVLFLNIGLCAY</sequence>
<organism evidence="1">
    <name type="scientific">Rhipicephalus microplus</name>
    <name type="common">Cattle tick</name>
    <name type="synonym">Boophilus microplus</name>
    <dbReference type="NCBI Taxonomy" id="6941"/>
    <lineage>
        <taxon>Eukaryota</taxon>
        <taxon>Metazoa</taxon>
        <taxon>Ecdysozoa</taxon>
        <taxon>Arthropoda</taxon>
        <taxon>Chelicerata</taxon>
        <taxon>Arachnida</taxon>
        <taxon>Acari</taxon>
        <taxon>Parasitiformes</taxon>
        <taxon>Ixodida</taxon>
        <taxon>Ixodoidea</taxon>
        <taxon>Ixodidae</taxon>
        <taxon>Rhipicephalinae</taxon>
        <taxon>Rhipicephalus</taxon>
        <taxon>Boophilus</taxon>
    </lineage>
</organism>
<evidence type="ECO:0000313" key="1">
    <source>
        <dbReference type="EMBL" id="NOV42724.1"/>
    </source>
</evidence>
<protein>
    <submittedName>
        <fullName evidence="1">Putative secreted protein</fullName>
    </submittedName>
</protein>
<proteinExistence type="predicted"/>
<reference evidence="1" key="1">
    <citation type="submission" date="2019-09" db="EMBL/GenBank/DDBJ databases">
        <title>Organ-specific transcriptomic study of the physiology of the cattle tick, Rhipicephalus microplus.</title>
        <authorList>
            <person name="Tirloni L."/>
            <person name="Braz G."/>
            <person name="Gandara A.C.P."/>
            <person name="Sabadin G.A."/>
            <person name="da Silva R.M."/>
            <person name="Guizzo M.G."/>
            <person name="Machado J.A."/>
            <person name="Costa E.P."/>
            <person name="Gomes H.F."/>
            <person name="Moraes J."/>
            <person name="Mota M.B.S."/>
            <person name="Mesquita R.D."/>
            <person name="Alvarenga P.H."/>
            <person name="Alves F."/>
            <person name="Seixas A."/>
            <person name="da Fonseca R.N."/>
            <person name="Fogaca A."/>
            <person name="Logullo C."/>
            <person name="Tanaka A."/>
            <person name="Daffre S."/>
            <person name="Termignoni C."/>
            <person name="Vaz I.S.Jr."/>
            <person name="Oliveira P.L."/>
            <person name="Ribeiro J.M."/>
        </authorList>
    </citation>
    <scope>NUCLEOTIDE SEQUENCE</scope>
    <source>
        <strain evidence="1">Porto Alegre</strain>
    </source>
</reference>
<name>A0A6M2DA69_RHIMP</name>
<accession>A0A6M2DA69</accession>